<dbReference type="PRINTS" id="PR00793">
    <property type="entry name" value="PROAMNOPTASE"/>
</dbReference>
<comment type="similarity">
    <text evidence="1">Belongs to the peptidase S33 family.</text>
</comment>
<proteinExistence type="inferred from homology"/>
<keyword evidence="5" id="KW-1185">Reference proteome</keyword>
<dbReference type="OrthoDB" id="2645723at2"/>
<dbReference type="PRINTS" id="PR00111">
    <property type="entry name" value="ABHYDROLASE"/>
</dbReference>
<dbReference type="Proteomes" id="UP000199001">
    <property type="component" value="Unassembled WGS sequence"/>
</dbReference>
<dbReference type="InterPro" id="IPR000073">
    <property type="entry name" value="AB_hydrolase_1"/>
</dbReference>
<organism evidence="4 5">
    <name type="scientific">Micromonospora citrea</name>
    <dbReference type="NCBI Taxonomy" id="47855"/>
    <lineage>
        <taxon>Bacteria</taxon>
        <taxon>Bacillati</taxon>
        <taxon>Actinomycetota</taxon>
        <taxon>Actinomycetes</taxon>
        <taxon>Micromonosporales</taxon>
        <taxon>Micromonosporaceae</taxon>
        <taxon>Micromonospora</taxon>
    </lineage>
</organism>
<dbReference type="InterPro" id="IPR002410">
    <property type="entry name" value="Peptidase_S33"/>
</dbReference>
<dbReference type="AlphaFoldDB" id="A0A1C6TSJ2"/>
<name>A0A1C6TSJ2_9ACTN</name>
<dbReference type="PANTHER" id="PTHR43798:SF27">
    <property type="entry name" value="HYDROLASE ALPHA_BETA HYDROLASE FOLD FAMILY"/>
    <property type="match status" value="1"/>
</dbReference>
<dbReference type="Gene3D" id="3.40.50.1820">
    <property type="entry name" value="alpha/beta hydrolase"/>
    <property type="match status" value="1"/>
</dbReference>
<dbReference type="PANTHER" id="PTHR43798">
    <property type="entry name" value="MONOACYLGLYCEROL LIPASE"/>
    <property type="match status" value="1"/>
</dbReference>
<dbReference type="GO" id="GO:0016020">
    <property type="term" value="C:membrane"/>
    <property type="evidence" value="ECO:0007669"/>
    <property type="project" value="TreeGrafter"/>
</dbReference>
<dbReference type="EMBL" id="FMHZ01000002">
    <property type="protein sequence ID" value="SCL44648.1"/>
    <property type="molecule type" value="Genomic_DNA"/>
</dbReference>
<dbReference type="GO" id="GO:0004177">
    <property type="term" value="F:aminopeptidase activity"/>
    <property type="evidence" value="ECO:0007669"/>
    <property type="project" value="UniProtKB-EC"/>
</dbReference>
<keyword evidence="2" id="KW-0378">Hydrolase</keyword>
<evidence type="ECO:0000256" key="1">
    <source>
        <dbReference type="ARBA" id="ARBA00010088"/>
    </source>
</evidence>
<sequence>MRVRAGNVRLHVTTIGDDWRDGVRRPEIIAVHGGPGIDGGMLRLTMLPAAEYAQVIIPDLRGHGRSDRGEPSDWTLDTWADDLAALVDTLGLERPYLLGTSFGGFVVQRFMGRHPDLLAGAILVGTGARQASHDEIVERHRVLGGARAAEVMRRSLTDNSPDAEREWAEVCGPLAIRREPDGAYQRAVRNRIGTPEVNAAFIPQLPELDLRPDLAAATCRVMVLVGEFDPLIPYAVADEIVASLPGRSGELHVVPGASHQVIWDAPDTAHALIRKFTEGS</sequence>
<dbReference type="GO" id="GO:0006508">
    <property type="term" value="P:proteolysis"/>
    <property type="evidence" value="ECO:0007669"/>
    <property type="project" value="InterPro"/>
</dbReference>
<accession>A0A1C6TSJ2</accession>
<feature type="domain" description="AB hydrolase-1" evidence="3">
    <location>
        <begin position="28"/>
        <end position="266"/>
    </location>
</feature>
<dbReference type="Pfam" id="PF00561">
    <property type="entry name" value="Abhydrolase_1"/>
    <property type="match status" value="1"/>
</dbReference>
<dbReference type="RefSeq" id="WP_091094771.1">
    <property type="nucleotide sequence ID" value="NZ_FMHZ01000002.1"/>
</dbReference>
<reference evidence="5" key="1">
    <citation type="submission" date="2016-06" db="EMBL/GenBank/DDBJ databases">
        <authorList>
            <person name="Varghese N."/>
            <person name="Submissions Spin"/>
        </authorList>
    </citation>
    <scope>NUCLEOTIDE SEQUENCE [LARGE SCALE GENOMIC DNA]</scope>
    <source>
        <strain evidence="5">DSM 43903</strain>
    </source>
</reference>
<evidence type="ECO:0000313" key="4">
    <source>
        <dbReference type="EMBL" id="SCL44648.1"/>
    </source>
</evidence>
<dbReference type="STRING" id="47855.GA0070606_0386"/>
<evidence type="ECO:0000256" key="2">
    <source>
        <dbReference type="ARBA" id="ARBA00022801"/>
    </source>
</evidence>
<protein>
    <submittedName>
        <fullName evidence="4">Pimeloyl-ACP methyl ester carboxylesterase</fullName>
    </submittedName>
</protein>
<dbReference type="InterPro" id="IPR050266">
    <property type="entry name" value="AB_hydrolase_sf"/>
</dbReference>
<gene>
    <name evidence="4" type="ORF">GA0070606_0386</name>
</gene>
<dbReference type="SUPFAM" id="SSF53474">
    <property type="entry name" value="alpha/beta-Hydrolases"/>
    <property type="match status" value="1"/>
</dbReference>
<evidence type="ECO:0000259" key="3">
    <source>
        <dbReference type="Pfam" id="PF00561"/>
    </source>
</evidence>
<evidence type="ECO:0000313" key="5">
    <source>
        <dbReference type="Proteomes" id="UP000199001"/>
    </source>
</evidence>
<dbReference type="InterPro" id="IPR029058">
    <property type="entry name" value="AB_hydrolase_fold"/>
</dbReference>